<evidence type="ECO:0000313" key="2">
    <source>
        <dbReference type="Proteomes" id="UP001061361"/>
    </source>
</evidence>
<dbReference type="RefSeq" id="WP_264982056.1">
    <property type="nucleotide sequence ID" value="NZ_AP026708.1"/>
</dbReference>
<proteinExistence type="predicted"/>
<accession>A0ABN6RZU0</accession>
<name>A0ABN6RZU0_9BACT</name>
<sequence>MGPINIRAENNDKNGWEIVDTTGALACCAFVAIREKTGIQCSFFLWNTHSGLFPNGKPCGKRHSDVGDHFPPAPILPHLSKTNPTGIEKYFF</sequence>
<gene>
    <name evidence="1" type="ORF">JCM14722_27090</name>
</gene>
<organism evidence="1 2">
    <name type="scientific">Pseudodesulfovibrio portus</name>
    <dbReference type="NCBI Taxonomy" id="231439"/>
    <lineage>
        <taxon>Bacteria</taxon>
        <taxon>Pseudomonadati</taxon>
        <taxon>Thermodesulfobacteriota</taxon>
        <taxon>Desulfovibrionia</taxon>
        <taxon>Desulfovibrionales</taxon>
        <taxon>Desulfovibrionaceae</taxon>
    </lineage>
</organism>
<reference evidence="1" key="1">
    <citation type="submission" date="2022-08" db="EMBL/GenBank/DDBJ databases">
        <title>Genome Sequence of the sulphate-reducing bacterium, Pseudodesulfovibrio portus JCM14722.</title>
        <authorList>
            <person name="Kondo R."/>
            <person name="Kataoka T."/>
        </authorList>
    </citation>
    <scope>NUCLEOTIDE SEQUENCE</scope>
    <source>
        <strain evidence="1">JCM 14722</strain>
    </source>
</reference>
<protein>
    <submittedName>
        <fullName evidence="1">Uncharacterized protein</fullName>
    </submittedName>
</protein>
<evidence type="ECO:0000313" key="1">
    <source>
        <dbReference type="EMBL" id="BDQ35167.1"/>
    </source>
</evidence>
<dbReference type="Proteomes" id="UP001061361">
    <property type="component" value="Chromosome"/>
</dbReference>
<dbReference type="EMBL" id="AP026708">
    <property type="protein sequence ID" value="BDQ35167.1"/>
    <property type="molecule type" value="Genomic_DNA"/>
</dbReference>
<keyword evidence="2" id="KW-1185">Reference proteome</keyword>